<evidence type="ECO:0008006" key="3">
    <source>
        <dbReference type="Google" id="ProtNLM"/>
    </source>
</evidence>
<gene>
    <name evidence="1" type="ORF">GCM10022235_82970</name>
</gene>
<comment type="caution">
    <text evidence="1">The sequence shown here is derived from an EMBL/GenBank/DDBJ whole genome shotgun (WGS) entry which is preliminary data.</text>
</comment>
<keyword evidence="2" id="KW-1185">Reference proteome</keyword>
<dbReference type="Proteomes" id="UP001501222">
    <property type="component" value="Unassembled WGS sequence"/>
</dbReference>
<evidence type="ECO:0000313" key="1">
    <source>
        <dbReference type="EMBL" id="GAA3598575.1"/>
    </source>
</evidence>
<dbReference type="EMBL" id="BAABAA010000022">
    <property type="protein sequence ID" value="GAA3598575.1"/>
    <property type="molecule type" value="Genomic_DNA"/>
</dbReference>
<organism evidence="1 2">
    <name type="scientific">Kribbella ginsengisoli</name>
    <dbReference type="NCBI Taxonomy" id="363865"/>
    <lineage>
        <taxon>Bacteria</taxon>
        <taxon>Bacillati</taxon>
        <taxon>Actinomycetota</taxon>
        <taxon>Actinomycetes</taxon>
        <taxon>Propionibacteriales</taxon>
        <taxon>Kribbellaceae</taxon>
        <taxon>Kribbella</taxon>
    </lineage>
</organism>
<protein>
    <recommendedName>
        <fullName evidence="3">XRE family transcriptional regulator</fullName>
    </recommendedName>
</protein>
<proteinExistence type="predicted"/>
<name>A0ABP6Z6X4_9ACTN</name>
<reference evidence="2" key="1">
    <citation type="journal article" date="2019" name="Int. J. Syst. Evol. Microbiol.">
        <title>The Global Catalogue of Microorganisms (GCM) 10K type strain sequencing project: providing services to taxonomists for standard genome sequencing and annotation.</title>
        <authorList>
            <consortium name="The Broad Institute Genomics Platform"/>
            <consortium name="The Broad Institute Genome Sequencing Center for Infectious Disease"/>
            <person name="Wu L."/>
            <person name="Ma J."/>
        </authorList>
    </citation>
    <scope>NUCLEOTIDE SEQUENCE [LARGE SCALE GENOMIC DNA]</scope>
    <source>
        <strain evidence="2">JCM 16928</strain>
    </source>
</reference>
<sequence>MTAQARQPNQLLRAARAGLSQVALAEQVNTEIYRATGRVAAISSKSISDWERGWYTWPSKDARAALRSIFGKTDIELGFFKQRVGRAKNRPRQILSPYFPLEDLMGAQVGTVQPLQFPAGKSFTGVEVVAHHCAAKRAGRDWLVVDPANDVVESLRRPDARSVVVAVDDERRFYVCDGRHFADHADHLAGPHPLPAANVIDDLTIGIIWAVINTDTALLADDGQLEAYRARLAPYDERLRSEARLREVPNLNAVSRRWLGSQFCVRHVARHLDRLTGPALLWSRERSGEEAASWLIWSHRYEYLHRISRRFTGIRHGFCVPESEVAGSPRYERVLLLLATALMEAFGVRVEVSAEPDLGQVEGFVLAEEVIVADSFGDLGLWYVDVGASRSRTAKYRQLSRELAADAVNRQSTAAARLMALAEYLDVPWQWFQARCEELAVAGVDNLAHPRSRLLSTRGLNTAIRYVAYLETLGDADSELCGSGAAGGYCS</sequence>
<accession>A0ABP6Z6X4</accession>
<dbReference type="RefSeq" id="WP_344850197.1">
    <property type="nucleotide sequence ID" value="NZ_BAABAA010000022.1"/>
</dbReference>
<evidence type="ECO:0000313" key="2">
    <source>
        <dbReference type="Proteomes" id="UP001501222"/>
    </source>
</evidence>